<proteinExistence type="predicted"/>
<feature type="signal peptide" evidence="1">
    <location>
        <begin position="1"/>
        <end position="21"/>
    </location>
</feature>
<dbReference type="KEGG" id="mgin:FRZ54_14745"/>
<gene>
    <name evidence="3" type="ORF">FRZ54_14745</name>
</gene>
<dbReference type="OrthoDB" id="155521at2"/>
<accession>A0A5B8UYI9</accession>
<organism evidence="3 4">
    <name type="scientific">Mucilaginibacter ginsenosidivorans</name>
    <dbReference type="NCBI Taxonomy" id="398053"/>
    <lineage>
        <taxon>Bacteria</taxon>
        <taxon>Pseudomonadati</taxon>
        <taxon>Bacteroidota</taxon>
        <taxon>Sphingobacteriia</taxon>
        <taxon>Sphingobacteriales</taxon>
        <taxon>Sphingobacteriaceae</taxon>
        <taxon>Mucilaginibacter</taxon>
    </lineage>
</organism>
<sequence>MRYYAAVILLVVAFASCKKHSAPTLAPTVKLEEKVDTTLSTLEKDGGGFISRSASEGVSGNVKIYSTNGLYEVALVDFKSSNGPALKVYLSKEINPINFVSLGSLKSTMGDQLYDVPSSVNINDYQYVLIYCEQYRSLYGYAKLTN</sequence>
<dbReference type="RefSeq" id="WP_147032349.1">
    <property type="nucleotide sequence ID" value="NZ_CP042436.1"/>
</dbReference>
<keyword evidence="1" id="KW-0732">Signal</keyword>
<dbReference type="PROSITE" id="PS51257">
    <property type="entry name" value="PROKAR_LIPOPROTEIN"/>
    <property type="match status" value="1"/>
</dbReference>
<evidence type="ECO:0000313" key="4">
    <source>
        <dbReference type="Proteomes" id="UP000321479"/>
    </source>
</evidence>
<dbReference type="AlphaFoldDB" id="A0A5B8UYI9"/>
<dbReference type="Proteomes" id="UP000321479">
    <property type="component" value="Chromosome"/>
</dbReference>
<dbReference type="PROSITE" id="PS51549">
    <property type="entry name" value="DM13"/>
    <property type="match status" value="1"/>
</dbReference>
<feature type="chain" id="PRO_5023067170" evidence="1">
    <location>
        <begin position="22"/>
        <end position="146"/>
    </location>
</feature>
<evidence type="ECO:0000259" key="2">
    <source>
        <dbReference type="PROSITE" id="PS51549"/>
    </source>
</evidence>
<dbReference type="InterPro" id="IPR019545">
    <property type="entry name" value="DM13_domain"/>
</dbReference>
<protein>
    <submittedName>
        <fullName evidence="3">DM13 domain-containing protein</fullName>
    </submittedName>
</protein>
<keyword evidence="4" id="KW-1185">Reference proteome</keyword>
<evidence type="ECO:0000256" key="1">
    <source>
        <dbReference type="SAM" id="SignalP"/>
    </source>
</evidence>
<name>A0A5B8UYI9_9SPHI</name>
<reference evidence="3 4" key="1">
    <citation type="journal article" date="2017" name="Curr. Microbiol.">
        <title>Mucilaginibacter ginsenosidivorans sp. nov., Isolated from Soil of Ginseng Field.</title>
        <authorList>
            <person name="Kim M.M."/>
            <person name="Siddiqi M.Z."/>
            <person name="Im W.T."/>
        </authorList>
    </citation>
    <scope>NUCLEOTIDE SEQUENCE [LARGE SCALE GENOMIC DNA]</scope>
    <source>
        <strain evidence="3 4">Gsoil 3017</strain>
    </source>
</reference>
<dbReference type="Pfam" id="PF10517">
    <property type="entry name" value="DM13"/>
    <property type="match status" value="1"/>
</dbReference>
<dbReference type="EMBL" id="CP042436">
    <property type="protein sequence ID" value="QEC63775.1"/>
    <property type="molecule type" value="Genomic_DNA"/>
</dbReference>
<evidence type="ECO:0000313" key="3">
    <source>
        <dbReference type="EMBL" id="QEC63775.1"/>
    </source>
</evidence>
<feature type="domain" description="DM13" evidence="2">
    <location>
        <begin position="47"/>
        <end position="145"/>
    </location>
</feature>